<protein>
    <recommendedName>
        <fullName evidence="2">Beta-lactamase-related domain-containing protein</fullName>
    </recommendedName>
</protein>
<name>A0A381TD53_9ZZZZ</name>
<organism evidence="3">
    <name type="scientific">marine metagenome</name>
    <dbReference type="NCBI Taxonomy" id="408172"/>
    <lineage>
        <taxon>unclassified sequences</taxon>
        <taxon>metagenomes</taxon>
        <taxon>ecological metagenomes</taxon>
    </lineage>
</organism>
<dbReference type="InterPro" id="IPR051478">
    <property type="entry name" value="Beta-lactamase-like_AB/R"/>
</dbReference>
<dbReference type="AlphaFoldDB" id="A0A381TD53"/>
<evidence type="ECO:0000313" key="3">
    <source>
        <dbReference type="EMBL" id="SVA13421.1"/>
    </source>
</evidence>
<proteinExistence type="inferred from homology"/>
<evidence type="ECO:0000259" key="2">
    <source>
        <dbReference type="Pfam" id="PF00144"/>
    </source>
</evidence>
<dbReference type="Pfam" id="PF00144">
    <property type="entry name" value="Beta-lactamase"/>
    <property type="match status" value="1"/>
</dbReference>
<sequence length="387" mass="41040">MFLKNLRILVAGILCIVSTAGLIAATQFTAFEATIAAFDAEVAAAVADDGAGCVTVAVFDGNEIIWAKGYGWADIEKRVAATPMTIGRTGSISKSFTAVLMMQLAERGVLDVDDPVGAYFPEADGFADRPADAVPVTFRMLASHTAGLIREPDLAGAASGPIYGWEGKILESIPHTRFQTAPLTEYSYSNIGYGVLGLASSRAAGVPFMELVTELIFSPLGMTSSTFIVNTPQLAERLSVGYSRRRIFDEETGEETGIEITAEQATREHFGRGYKVPNGGIYSTVLDLAKFAAAMMGESSVAILSDESRAKMFVPQAPAEGYGLGFTIRTHPDGTTIVGHGGSVAGYNAGLSFELDSKVGVAMLRTTSYNPSIESLLRRLVTQAESE</sequence>
<reference evidence="3" key="1">
    <citation type="submission" date="2018-05" db="EMBL/GenBank/DDBJ databases">
        <authorList>
            <person name="Lanie J.A."/>
            <person name="Ng W.-L."/>
            <person name="Kazmierczak K.M."/>
            <person name="Andrzejewski T.M."/>
            <person name="Davidsen T.M."/>
            <person name="Wayne K.J."/>
            <person name="Tettelin H."/>
            <person name="Glass J.I."/>
            <person name="Rusch D."/>
            <person name="Podicherti R."/>
            <person name="Tsui H.-C.T."/>
            <person name="Winkler M.E."/>
        </authorList>
    </citation>
    <scope>NUCLEOTIDE SEQUENCE</scope>
</reference>
<accession>A0A381TD53</accession>
<evidence type="ECO:0000256" key="1">
    <source>
        <dbReference type="ARBA" id="ARBA00038473"/>
    </source>
</evidence>
<comment type="similarity">
    <text evidence="1">Belongs to the beta-lactamase family.</text>
</comment>
<dbReference type="SUPFAM" id="SSF56601">
    <property type="entry name" value="beta-lactamase/transpeptidase-like"/>
    <property type="match status" value="1"/>
</dbReference>
<dbReference type="Gene3D" id="3.40.710.10">
    <property type="entry name" value="DD-peptidase/beta-lactamase superfamily"/>
    <property type="match status" value="1"/>
</dbReference>
<gene>
    <name evidence="3" type="ORF">METZ01_LOCUS66275</name>
</gene>
<dbReference type="InterPro" id="IPR001466">
    <property type="entry name" value="Beta-lactam-related"/>
</dbReference>
<dbReference type="InterPro" id="IPR012338">
    <property type="entry name" value="Beta-lactam/transpept-like"/>
</dbReference>
<dbReference type="EMBL" id="UINC01004317">
    <property type="protein sequence ID" value="SVA13421.1"/>
    <property type="molecule type" value="Genomic_DNA"/>
</dbReference>
<dbReference type="PANTHER" id="PTHR22935:SF95">
    <property type="entry name" value="BETA-LACTAMASE-LIKE 1-RELATED"/>
    <property type="match status" value="1"/>
</dbReference>
<dbReference type="PANTHER" id="PTHR22935">
    <property type="entry name" value="PENICILLIN-BINDING PROTEIN"/>
    <property type="match status" value="1"/>
</dbReference>
<feature type="domain" description="Beta-lactamase-related" evidence="2">
    <location>
        <begin position="38"/>
        <end position="380"/>
    </location>
</feature>